<evidence type="ECO:0000256" key="1">
    <source>
        <dbReference type="SAM" id="MobiDB-lite"/>
    </source>
</evidence>
<feature type="compositionally biased region" description="Low complexity" evidence="1">
    <location>
        <begin position="117"/>
        <end position="127"/>
    </location>
</feature>
<keyword evidence="3" id="KW-1185">Reference proteome</keyword>
<dbReference type="AlphaFoldDB" id="A0A7J9HYG6"/>
<dbReference type="Proteomes" id="UP000593560">
    <property type="component" value="Unassembled WGS sequence"/>
</dbReference>
<dbReference type="EMBL" id="JABFAD010000012">
    <property type="protein sequence ID" value="MBA0814703.1"/>
    <property type="molecule type" value="Genomic_DNA"/>
</dbReference>
<organism evidence="2 3">
    <name type="scientific">Gossypium harknessii</name>
    <dbReference type="NCBI Taxonomy" id="34285"/>
    <lineage>
        <taxon>Eukaryota</taxon>
        <taxon>Viridiplantae</taxon>
        <taxon>Streptophyta</taxon>
        <taxon>Embryophyta</taxon>
        <taxon>Tracheophyta</taxon>
        <taxon>Spermatophyta</taxon>
        <taxon>Magnoliopsida</taxon>
        <taxon>eudicotyledons</taxon>
        <taxon>Gunneridae</taxon>
        <taxon>Pentapetalae</taxon>
        <taxon>rosids</taxon>
        <taxon>malvids</taxon>
        <taxon>Malvales</taxon>
        <taxon>Malvaceae</taxon>
        <taxon>Malvoideae</taxon>
        <taxon>Gossypium</taxon>
    </lineage>
</organism>
<comment type="caution">
    <text evidence="2">The sequence shown here is derived from an EMBL/GenBank/DDBJ whole genome shotgun (WGS) entry which is preliminary data.</text>
</comment>
<feature type="region of interest" description="Disordered" evidence="1">
    <location>
        <begin position="1"/>
        <end position="28"/>
    </location>
</feature>
<accession>A0A7J9HYG6</accession>
<gene>
    <name evidence="2" type="ORF">Gohar_020513</name>
</gene>
<evidence type="ECO:0000313" key="3">
    <source>
        <dbReference type="Proteomes" id="UP000593560"/>
    </source>
</evidence>
<reference evidence="2 3" key="1">
    <citation type="journal article" date="2019" name="Genome Biol. Evol.">
        <title>Insights into the evolution of the New World diploid cottons (Gossypium, subgenus Houzingenia) based on genome sequencing.</title>
        <authorList>
            <person name="Grover C.E."/>
            <person name="Arick M.A. 2nd"/>
            <person name="Thrash A."/>
            <person name="Conover J.L."/>
            <person name="Sanders W.S."/>
            <person name="Peterson D.G."/>
            <person name="Frelichowski J.E."/>
            <person name="Scheffler J.A."/>
            <person name="Scheffler B.E."/>
            <person name="Wendel J.F."/>
        </authorList>
    </citation>
    <scope>NUCLEOTIDE SEQUENCE [LARGE SCALE GENOMIC DNA]</scope>
    <source>
        <strain evidence="2">0</strain>
        <tissue evidence="2">Leaf</tissue>
    </source>
</reference>
<proteinExistence type="predicted"/>
<feature type="region of interest" description="Disordered" evidence="1">
    <location>
        <begin position="41"/>
        <end position="127"/>
    </location>
</feature>
<feature type="non-terminal residue" evidence="2">
    <location>
        <position position="127"/>
    </location>
</feature>
<protein>
    <submittedName>
        <fullName evidence="2">Uncharacterized protein</fullName>
    </submittedName>
</protein>
<name>A0A7J9HYG6_9ROSI</name>
<sequence>MRIRKRQVPLPFSSISPVPLSSDPNFNRPPVAVVQLPLRQQQPPTPCCFDPHYPSQSDHPIGQALPTQPRDGTTHGKQLTKNKQDYLVLKLGGEEEEEKINDTREKNVLGAKLGTGSPPQSSSSHHQ</sequence>
<evidence type="ECO:0000313" key="2">
    <source>
        <dbReference type="EMBL" id="MBA0814703.1"/>
    </source>
</evidence>